<dbReference type="NCBIfam" id="TIGR00231">
    <property type="entry name" value="small_GTP"/>
    <property type="match status" value="1"/>
</dbReference>
<dbReference type="GO" id="GO:0005886">
    <property type="term" value="C:plasma membrane"/>
    <property type="evidence" value="ECO:0007669"/>
    <property type="project" value="UniProtKB-SubCell"/>
</dbReference>
<evidence type="ECO:0000256" key="5">
    <source>
        <dbReference type="ARBA" id="ARBA00023134"/>
    </source>
</evidence>
<dbReference type="GO" id="GO:0005525">
    <property type="term" value="F:GTP binding"/>
    <property type="evidence" value="ECO:0007669"/>
    <property type="project" value="UniProtKB-KW"/>
</dbReference>
<evidence type="ECO:0000256" key="6">
    <source>
        <dbReference type="ARBA" id="ARBA00023136"/>
    </source>
</evidence>
<feature type="non-terminal residue" evidence="8">
    <location>
        <position position="269"/>
    </location>
</feature>
<dbReference type="SMART" id="SM00173">
    <property type="entry name" value="RAS"/>
    <property type="match status" value="1"/>
</dbReference>
<sequence length="269" mass="30106">MREFKVVVVGSGGVGKSALTVQFVQGHFVSSYDATIEDSYRKHIQIDGRETRVEILDTAGTEQFSGMRDLYVKSGQGFILVYSVDDPHSLRELLPIHKLIMHLKQGQQVPMVVVGNKSDLHGQRVIPTEHGRHVAREWGCSFYEASAKLNHNVSEIFTDKMRIEVGGQQVPLLDVIEALRMRDEALNKVDTAKATSPFSAPVEAAVEPLVKQWNWTFRGIRLLLLASLWLGALLWFAALWNRDSFCPYVAHPVAPQPPPQPVHQHAAEP</sequence>
<dbReference type="SMART" id="SM00176">
    <property type="entry name" value="RAN"/>
    <property type="match status" value="1"/>
</dbReference>
<name>A0AA36CKN8_9BILA</name>
<protein>
    <submittedName>
        <fullName evidence="8">Uncharacterized protein</fullName>
    </submittedName>
</protein>
<evidence type="ECO:0000256" key="2">
    <source>
        <dbReference type="ARBA" id="ARBA00022475"/>
    </source>
</evidence>
<dbReference type="SMART" id="SM00174">
    <property type="entry name" value="RHO"/>
    <property type="match status" value="1"/>
</dbReference>
<keyword evidence="5" id="KW-0342">GTP-binding</keyword>
<reference evidence="8" key="1">
    <citation type="submission" date="2023-06" db="EMBL/GenBank/DDBJ databases">
        <authorList>
            <person name="Delattre M."/>
        </authorList>
    </citation>
    <scope>NUCLEOTIDE SEQUENCE</scope>
    <source>
        <strain evidence="8">AF72</strain>
    </source>
</reference>
<gene>
    <name evidence="8" type="ORF">MSPICULIGERA_LOCUS8243</name>
</gene>
<dbReference type="Pfam" id="PF00071">
    <property type="entry name" value="Ras"/>
    <property type="match status" value="1"/>
</dbReference>
<dbReference type="CDD" id="cd00876">
    <property type="entry name" value="Ras"/>
    <property type="match status" value="1"/>
</dbReference>
<evidence type="ECO:0000256" key="3">
    <source>
        <dbReference type="ARBA" id="ARBA00022741"/>
    </source>
</evidence>
<evidence type="ECO:0000313" key="9">
    <source>
        <dbReference type="Proteomes" id="UP001177023"/>
    </source>
</evidence>
<dbReference type="GO" id="GO:0003924">
    <property type="term" value="F:GTPase activity"/>
    <property type="evidence" value="ECO:0007669"/>
    <property type="project" value="InterPro"/>
</dbReference>
<dbReference type="SUPFAM" id="SSF52540">
    <property type="entry name" value="P-loop containing nucleoside triphosphate hydrolases"/>
    <property type="match status" value="1"/>
</dbReference>
<comment type="caution">
    <text evidence="8">The sequence shown here is derived from an EMBL/GenBank/DDBJ whole genome shotgun (WGS) entry which is preliminary data.</text>
</comment>
<dbReference type="PROSITE" id="PS51419">
    <property type="entry name" value="RAB"/>
    <property type="match status" value="1"/>
</dbReference>
<keyword evidence="2" id="KW-1003">Cell membrane</keyword>
<dbReference type="GO" id="GO:0007165">
    <property type="term" value="P:signal transduction"/>
    <property type="evidence" value="ECO:0007669"/>
    <property type="project" value="InterPro"/>
</dbReference>
<evidence type="ECO:0000256" key="4">
    <source>
        <dbReference type="ARBA" id="ARBA00022801"/>
    </source>
</evidence>
<keyword evidence="6 7" id="KW-0472">Membrane</keyword>
<keyword evidence="3" id="KW-0547">Nucleotide-binding</keyword>
<dbReference type="PROSITE" id="PS51420">
    <property type="entry name" value="RHO"/>
    <property type="match status" value="1"/>
</dbReference>
<evidence type="ECO:0000313" key="8">
    <source>
        <dbReference type="EMBL" id="CAJ0569781.1"/>
    </source>
</evidence>
<keyword evidence="4" id="KW-0378">Hydrolase</keyword>
<feature type="transmembrane region" description="Helical" evidence="7">
    <location>
        <begin position="222"/>
        <end position="240"/>
    </location>
</feature>
<dbReference type="SMART" id="SM00175">
    <property type="entry name" value="RAB"/>
    <property type="match status" value="1"/>
</dbReference>
<dbReference type="PRINTS" id="PR00449">
    <property type="entry name" value="RASTRNSFRMNG"/>
</dbReference>
<keyword evidence="7" id="KW-1133">Transmembrane helix</keyword>
<dbReference type="Gene3D" id="3.40.50.300">
    <property type="entry name" value="P-loop containing nucleotide triphosphate hydrolases"/>
    <property type="match status" value="1"/>
</dbReference>
<dbReference type="GO" id="GO:0061118">
    <property type="term" value="P:regulation of positive chemotaxis to cAMP"/>
    <property type="evidence" value="ECO:0007669"/>
    <property type="project" value="UniProtKB-ARBA"/>
</dbReference>
<keyword evidence="9" id="KW-1185">Reference proteome</keyword>
<comment type="subcellular location">
    <subcellularLocation>
        <location evidence="1">Cell membrane</location>
    </subcellularLocation>
</comment>
<dbReference type="PROSITE" id="PS51421">
    <property type="entry name" value="RAS"/>
    <property type="match status" value="1"/>
</dbReference>
<evidence type="ECO:0000256" key="1">
    <source>
        <dbReference type="ARBA" id="ARBA00004236"/>
    </source>
</evidence>
<dbReference type="Proteomes" id="UP001177023">
    <property type="component" value="Unassembled WGS sequence"/>
</dbReference>
<dbReference type="InterPro" id="IPR020849">
    <property type="entry name" value="Small_GTPase_Ras-type"/>
</dbReference>
<dbReference type="AlphaFoldDB" id="A0AA36CKN8"/>
<accession>A0AA36CKN8</accession>
<dbReference type="EMBL" id="CATQJA010002122">
    <property type="protein sequence ID" value="CAJ0569781.1"/>
    <property type="molecule type" value="Genomic_DNA"/>
</dbReference>
<dbReference type="PANTHER" id="PTHR24070">
    <property type="entry name" value="RAS, DI-RAS, AND RHEB FAMILY MEMBERS OF SMALL GTPASE SUPERFAMILY"/>
    <property type="match status" value="1"/>
</dbReference>
<dbReference type="InterPro" id="IPR005225">
    <property type="entry name" value="Small_GTP-bd"/>
</dbReference>
<evidence type="ECO:0000256" key="7">
    <source>
        <dbReference type="SAM" id="Phobius"/>
    </source>
</evidence>
<dbReference type="FunFam" id="3.40.50.300:FF:001763">
    <property type="entry name" value="Ras family gtpase"/>
    <property type="match status" value="1"/>
</dbReference>
<proteinExistence type="predicted"/>
<keyword evidence="7" id="KW-0812">Transmembrane</keyword>
<dbReference type="InterPro" id="IPR001806">
    <property type="entry name" value="Small_GTPase"/>
</dbReference>
<organism evidence="8 9">
    <name type="scientific">Mesorhabditis spiculigera</name>
    <dbReference type="NCBI Taxonomy" id="96644"/>
    <lineage>
        <taxon>Eukaryota</taxon>
        <taxon>Metazoa</taxon>
        <taxon>Ecdysozoa</taxon>
        <taxon>Nematoda</taxon>
        <taxon>Chromadorea</taxon>
        <taxon>Rhabditida</taxon>
        <taxon>Rhabditina</taxon>
        <taxon>Rhabditomorpha</taxon>
        <taxon>Rhabditoidea</taxon>
        <taxon>Rhabditidae</taxon>
        <taxon>Mesorhabditinae</taxon>
        <taxon>Mesorhabditis</taxon>
    </lineage>
</organism>
<dbReference type="InterPro" id="IPR027417">
    <property type="entry name" value="P-loop_NTPase"/>
</dbReference>